<dbReference type="Proteomes" id="UP000698335">
    <property type="component" value="Unassembled WGS sequence"/>
</dbReference>
<dbReference type="SUPFAM" id="SSF55811">
    <property type="entry name" value="Nudix"/>
    <property type="match status" value="1"/>
</dbReference>
<dbReference type="InterPro" id="IPR015797">
    <property type="entry name" value="NUDIX_hydrolase-like_dom_sf"/>
</dbReference>
<dbReference type="PANTHER" id="PTHR11839:SF18">
    <property type="entry name" value="NUDIX HYDROLASE DOMAIN-CONTAINING PROTEIN"/>
    <property type="match status" value="1"/>
</dbReference>
<proteinExistence type="predicted"/>
<dbReference type="GO" id="GO:0016787">
    <property type="term" value="F:hydrolase activity"/>
    <property type="evidence" value="ECO:0007669"/>
    <property type="project" value="UniProtKB-KW"/>
</dbReference>
<dbReference type="FunFam" id="3.90.79.10:FF:000024">
    <property type="entry name" value="ADP-ribose pyrophosphatase"/>
    <property type="match status" value="1"/>
</dbReference>
<gene>
    <name evidence="4" type="ORF">HXK26_03540</name>
</gene>
<dbReference type="AlphaFoldDB" id="A0A930VWB8"/>
<comment type="cofactor">
    <cofactor evidence="1">
        <name>Mg(2+)</name>
        <dbReference type="ChEBI" id="CHEBI:18420"/>
    </cofactor>
</comment>
<evidence type="ECO:0000256" key="1">
    <source>
        <dbReference type="ARBA" id="ARBA00001946"/>
    </source>
</evidence>
<dbReference type="PANTHER" id="PTHR11839">
    <property type="entry name" value="UDP/ADP-SUGAR PYROPHOSPHATASE"/>
    <property type="match status" value="1"/>
</dbReference>
<evidence type="ECO:0000259" key="3">
    <source>
        <dbReference type="PROSITE" id="PS51462"/>
    </source>
</evidence>
<dbReference type="PROSITE" id="PS00893">
    <property type="entry name" value="NUDIX_BOX"/>
    <property type="match status" value="1"/>
</dbReference>
<name>A0A930VWB8_9ACTN</name>
<sequence>MNDEKKSEVVGEFEPEIIEPEVDICTDNVDSHEGVTALENHDNDARTQVQRAFADAVSDLRATADVLTYDGDFSDVKTGTHHTSGEPVKREFVLGSKDPRDAALVEKPLSEDVAWMGRIFNVNRLRVELPDGRKALRDVVRHPGAVAVVALTDEGRICLVRQYRTALDRVTVEIPAGKLDPGEDPLDCAHRELLEETGMKAEKMAFLTTIATSDGFTDELIHIYMATGLTFAGSNPDADEFINVDLIKVPELIDAVLDGQIEDAKTVVGALLCDSISHRLQAFE</sequence>
<reference evidence="4" key="1">
    <citation type="submission" date="2020-04" db="EMBL/GenBank/DDBJ databases">
        <title>Deep metagenomics examines the oral microbiome during advanced dental caries in children, revealing novel taxa and co-occurrences with host molecules.</title>
        <authorList>
            <person name="Baker J.L."/>
            <person name="Morton J.T."/>
            <person name="Dinis M."/>
            <person name="Alvarez R."/>
            <person name="Tran N.C."/>
            <person name="Knight R."/>
            <person name="Edlund A."/>
        </authorList>
    </citation>
    <scope>NUCLEOTIDE SEQUENCE</scope>
    <source>
        <strain evidence="4">JCVI_38_bin.5</strain>
    </source>
</reference>
<evidence type="ECO:0000313" key="4">
    <source>
        <dbReference type="EMBL" id="MBF4807751.1"/>
    </source>
</evidence>
<accession>A0A930VWB8</accession>
<organism evidence="4 5">
    <name type="scientific">Lancefieldella rimae</name>
    <dbReference type="NCBI Taxonomy" id="1383"/>
    <lineage>
        <taxon>Bacteria</taxon>
        <taxon>Bacillati</taxon>
        <taxon>Actinomycetota</taxon>
        <taxon>Coriobacteriia</taxon>
        <taxon>Coriobacteriales</taxon>
        <taxon>Atopobiaceae</taxon>
        <taxon>Lancefieldella</taxon>
    </lineage>
</organism>
<dbReference type="GO" id="GO:0006753">
    <property type="term" value="P:nucleoside phosphate metabolic process"/>
    <property type="evidence" value="ECO:0007669"/>
    <property type="project" value="TreeGrafter"/>
</dbReference>
<dbReference type="PROSITE" id="PS51462">
    <property type="entry name" value="NUDIX"/>
    <property type="match status" value="1"/>
</dbReference>
<dbReference type="Gene3D" id="3.90.79.10">
    <property type="entry name" value="Nucleoside Triphosphate Pyrophosphohydrolase"/>
    <property type="match status" value="1"/>
</dbReference>
<dbReference type="EMBL" id="JABZGW010000120">
    <property type="protein sequence ID" value="MBF4807751.1"/>
    <property type="molecule type" value="Genomic_DNA"/>
</dbReference>
<dbReference type="InterPro" id="IPR020084">
    <property type="entry name" value="NUDIX_hydrolase_CS"/>
</dbReference>
<feature type="domain" description="Nudix hydrolase" evidence="3">
    <location>
        <begin position="140"/>
        <end position="269"/>
    </location>
</feature>
<comment type="caution">
    <text evidence="4">The sequence shown here is derived from an EMBL/GenBank/DDBJ whole genome shotgun (WGS) entry which is preliminary data.</text>
</comment>
<protein>
    <submittedName>
        <fullName evidence="4">NUDIX hydrolase</fullName>
    </submittedName>
</protein>
<evidence type="ECO:0000256" key="2">
    <source>
        <dbReference type="ARBA" id="ARBA00022801"/>
    </source>
</evidence>
<dbReference type="Pfam" id="PF00293">
    <property type="entry name" value="NUDIX"/>
    <property type="match status" value="1"/>
</dbReference>
<evidence type="ECO:0000313" key="5">
    <source>
        <dbReference type="Proteomes" id="UP000698335"/>
    </source>
</evidence>
<keyword evidence="2 4" id="KW-0378">Hydrolase</keyword>
<dbReference type="GO" id="GO:0019693">
    <property type="term" value="P:ribose phosphate metabolic process"/>
    <property type="evidence" value="ECO:0007669"/>
    <property type="project" value="TreeGrafter"/>
</dbReference>
<dbReference type="InterPro" id="IPR000086">
    <property type="entry name" value="NUDIX_hydrolase_dom"/>
</dbReference>